<proteinExistence type="predicted"/>
<dbReference type="Proteomes" id="UP000281498">
    <property type="component" value="Unassembled WGS sequence"/>
</dbReference>
<evidence type="ECO:0000313" key="1">
    <source>
        <dbReference type="EMBL" id="RKL66489.1"/>
    </source>
</evidence>
<sequence length="274" mass="32185">MFIRDGNEVLKDILINNLESDSSVKSTSVKHPIYSHDLSLREKNIVESFFKYVYLIHPSEVEKAPVIHPEFIRYPTDKEVYKEPKQLDNFFLGRKWSRYVTVDGKEYRAAKNNVRAKYAFRDYTNVNLTNDKTSNRLYGYTVAHIFGGANNPILFSAGFNLALILDGFVKFTDEQHLNSEIFWALTSASYLLNYSILNNPRLIHQKYGIPFQENDLFPLFPMMKDNKIIKEGFRIKYQRVPAFPFWFDINVIRKNGNTYKIEKVRPDCKRRGLQ</sequence>
<organism evidence="1 2">
    <name type="scientific">Salipaludibacillus neizhouensis</name>
    <dbReference type="NCBI Taxonomy" id="885475"/>
    <lineage>
        <taxon>Bacteria</taxon>
        <taxon>Bacillati</taxon>
        <taxon>Bacillota</taxon>
        <taxon>Bacilli</taxon>
        <taxon>Bacillales</taxon>
        <taxon>Bacillaceae</taxon>
    </lineage>
</organism>
<dbReference type="RefSeq" id="WP_110935769.1">
    <property type="nucleotide sequence ID" value="NZ_KZ614146.1"/>
</dbReference>
<dbReference type="OrthoDB" id="9946928at2"/>
<name>A0A3A9K2C6_9BACI</name>
<accession>A0A3A9K2C6</accession>
<evidence type="ECO:0000313" key="2">
    <source>
        <dbReference type="Proteomes" id="UP000281498"/>
    </source>
</evidence>
<dbReference type="EMBL" id="PDOE01000006">
    <property type="protein sequence ID" value="RKL66489.1"/>
    <property type="molecule type" value="Genomic_DNA"/>
</dbReference>
<reference evidence="1 2" key="1">
    <citation type="submission" date="2017-10" db="EMBL/GenBank/DDBJ databases">
        <title>Bacillus sp. nov., a halophilic bacterium isolated from a Keqin Lake.</title>
        <authorList>
            <person name="Wang H."/>
        </authorList>
    </citation>
    <scope>NUCLEOTIDE SEQUENCE [LARGE SCALE GENOMIC DNA]</scope>
    <source>
        <strain evidence="1 2">KCTC 13187</strain>
    </source>
</reference>
<protein>
    <submittedName>
        <fullName evidence="1">Uncharacterized protein</fullName>
    </submittedName>
</protein>
<dbReference type="AlphaFoldDB" id="A0A3A9K2C6"/>
<comment type="caution">
    <text evidence="1">The sequence shown here is derived from an EMBL/GenBank/DDBJ whole genome shotgun (WGS) entry which is preliminary data.</text>
</comment>
<gene>
    <name evidence="1" type="ORF">CR203_14405</name>
</gene>
<keyword evidence="2" id="KW-1185">Reference proteome</keyword>